<protein>
    <submittedName>
        <fullName evidence="1">Uncharacterized protein</fullName>
    </submittedName>
</protein>
<sequence length="222" mass="24954">MSMDFKKFTYRPSRPDNRFRTNYALMSQWMAQPTRGTRADMEIQSAVYGKKVARSQNPYMDQSSPRGYAQAAAIEEGAPPHMRFAEDAGYDDFHKAFRAISKQWPNKSHPNFGPPRLRMGRAGGSWRHVKEVLQAGGARIVFVDGQRRNEDTINMDIVPGGHLVQNVVPRVDGANARLHGIGSGGMTSMHREKNASNRINGTSAYGLETRQGLEQNNWCVMR</sequence>
<reference evidence="1 2" key="1">
    <citation type="journal article" date="2017" name="Nat. Ecol. Evol.">
        <title>Scallop genome provides insights into evolution of bilaterian karyotype and development.</title>
        <authorList>
            <person name="Wang S."/>
            <person name="Zhang J."/>
            <person name="Jiao W."/>
            <person name="Li J."/>
            <person name="Xun X."/>
            <person name="Sun Y."/>
            <person name="Guo X."/>
            <person name="Huan P."/>
            <person name="Dong B."/>
            <person name="Zhang L."/>
            <person name="Hu X."/>
            <person name="Sun X."/>
            <person name="Wang J."/>
            <person name="Zhao C."/>
            <person name="Wang Y."/>
            <person name="Wang D."/>
            <person name="Huang X."/>
            <person name="Wang R."/>
            <person name="Lv J."/>
            <person name="Li Y."/>
            <person name="Zhang Z."/>
            <person name="Liu B."/>
            <person name="Lu W."/>
            <person name="Hui Y."/>
            <person name="Liang J."/>
            <person name="Zhou Z."/>
            <person name="Hou R."/>
            <person name="Li X."/>
            <person name="Liu Y."/>
            <person name="Li H."/>
            <person name="Ning X."/>
            <person name="Lin Y."/>
            <person name="Zhao L."/>
            <person name="Xing Q."/>
            <person name="Dou J."/>
            <person name="Li Y."/>
            <person name="Mao J."/>
            <person name="Guo H."/>
            <person name="Dou H."/>
            <person name="Li T."/>
            <person name="Mu C."/>
            <person name="Jiang W."/>
            <person name="Fu Q."/>
            <person name="Fu X."/>
            <person name="Miao Y."/>
            <person name="Liu J."/>
            <person name="Yu Q."/>
            <person name="Li R."/>
            <person name="Liao H."/>
            <person name="Li X."/>
            <person name="Kong Y."/>
            <person name="Jiang Z."/>
            <person name="Chourrout D."/>
            <person name="Li R."/>
            <person name="Bao Z."/>
        </authorList>
    </citation>
    <scope>NUCLEOTIDE SEQUENCE [LARGE SCALE GENOMIC DNA]</scope>
    <source>
        <strain evidence="1 2">PY_sf001</strain>
    </source>
</reference>
<gene>
    <name evidence="1" type="ORF">KP79_PYT08622</name>
</gene>
<evidence type="ECO:0000313" key="2">
    <source>
        <dbReference type="Proteomes" id="UP000242188"/>
    </source>
</evidence>
<name>A0A210R0G6_MIZYE</name>
<dbReference type="AlphaFoldDB" id="A0A210R0G6"/>
<organism evidence="1 2">
    <name type="scientific">Mizuhopecten yessoensis</name>
    <name type="common">Japanese scallop</name>
    <name type="synonym">Patinopecten yessoensis</name>
    <dbReference type="NCBI Taxonomy" id="6573"/>
    <lineage>
        <taxon>Eukaryota</taxon>
        <taxon>Metazoa</taxon>
        <taxon>Spiralia</taxon>
        <taxon>Lophotrochozoa</taxon>
        <taxon>Mollusca</taxon>
        <taxon>Bivalvia</taxon>
        <taxon>Autobranchia</taxon>
        <taxon>Pteriomorphia</taxon>
        <taxon>Pectinida</taxon>
        <taxon>Pectinoidea</taxon>
        <taxon>Pectinidae</taxon>
        <taxon>Mizuhopecten</taxon>
    </lineage>
</organism>
<comment type="caution">
    <text evidence="1">The sequence shown here is derived from an EMBL/GenBank/DDBJ whole genome shotgun (WGS) entry which is preliminary data.</text>
</comment>
<dbReference type="EMBL" id="NEDP02001046">
    <property type="protein sequence ID" value="OWF54405.1"/>
    <property type="molecule type" value="Genomic_DNA"/>
</dbReference>
<keyword evidence="2" id="KW-1185">Reference proteome</keyword>
<accession>A0A210R0G6</accession>
<evidence type="ECO:0000313" key="1">
    <source>
        <dbReference type="EMBL" id="OWF54405.1"/>
    </source>
</evidence>
<dbReference type="Proteomes" id="UP000242188">
    <property type="component" value="Unassembled WGS sequence"/>
</dbReference>
<dbReference type="OrthoDB" id="6043660at2759"/>
<proteinExistence type="predicted"/>